<dbReference type="GO" id="GO:0006412">
    <property type="term" value="P:translation"/>
    <property type="evidence" value="ECO:0007669"/>
    <property type="project" value="InterPro"/>
</dbReference>
<dbReference type="GO" id="GO:0005840">
    <property type="term" value="C:ribosome"/>
    <property type="evidence" value="ECO:0007669"/>
    <property type="project" value="UniProtKB-KW"/>
</dbReference>
<feature type="region of interest" description="Disordered" evidence="4">
    <location>
        <begin position="43"/>
        <end position="96"/>
    </location>
</feature>
<dbReference type="Pfam" id="PF00338">
    <property type="entry name" value="Ribosomal_S10"/>
    <property type="match status" value="1"/>
</dbReference>
<feature type="compositionally biased region" description="Low complexity" evidence="4">
    <location>
        <begin position="48"/>
        <end position="65"/>
    </location>
</feature>
<evidence type="ECO:0000259" key="5">
    <source>
        <dbReference type="SMART" id="SM01403"/>
    </source>
</evidence>
<dbReference type="PANTHER" id="PTHR11700">
    <property type="entry name" value="30S RIBOSOMAL PROTEIN S10 FAMILY MEMBER"/>
    <property type="match status" value="1"/>
</dbReference>
<dbReference type="EMBL" id="VIBQ01000014">
    <property type="protein sequence ID" value="KAB8349660.1"/>
    <property type="molecule type" value="Genomic_DNA"/>
</dbReference>
<keyword evidence="3" id="KW-0687">Ribonucleoprotein</keyword>
<dbReference type="SUPFAM" id="SSF54999">
    <property type="entry name" value="Ribosomal protein S10"/>
    <property type="match status" value="1"/>
</dbReference>
<evidence type="ECO:0000313" key="7">
    <source>
        <dbReference type="Proteomes" id="UP000327013"/>
    </source>
</evidence>
<keyword evidence="7" id="KW-1185">Reference proteome</keyword>
<reference evidence="6 7" key="1">
    <citation type="submission" date="2019-06" db="EMBL/GenBank/DDBJ databases">
        <title>A chromosomal-level reference genome of Carpinus fangiana (Coryloideae, Betulaceae).</title>
        <authorList>
            <person name="Yang X."/>
            <person name="Wang Z."/>
            <person name="Zhang L."/>
            <person name="Hao G."/>
            <person name="Liu J."/>
            <person name="Yang Y."/>
        </authorList>
    </citation>
    <scope>NUCLEOTIDE SEQUENCE [LARGE SCALE GENOMIC DNA]</scope>
    <source>
        <strain evidence="6">Cfa_2016G</strain>
        <tissue evidence="6">Leaf</tissue>
    </source>
</reference>
<evidence type="ECO:0000256" key="4">
    <source>
        <dbReference type="SAM" id="MobiDB-lite"/>
    </source>
</evidence>
<accession>A0A5N6KYB9</accession>
<organism evidence="6 7">
    <name type="scientific">Carpinus fangiana</name>
    <dbReference type="NCBI Taxonomy" id="176857"/>
    <lineage>
        <taxon>Eukaryota</taxon>
        <taxon>Viridiplantae</taxon>
        <taxon>Streptophyta</taxon>
        <taxon>Embryophyta</taxon>
        <taxon>Tracheophyta</taxon>
        <taxon>Spermatophyta</taxon>
        <taxon>Magnoliopsida</taxon>
        <taxon>eudicotyledons</taxon>
        <taxon>Gunneridae</taxon>
        <taxon>Pentapetalae</taxon>
        <taxon>rosids</taxon>
        <taxon>fabids</taxon>
        <taxon>Fagales</taxon>
        <taxon>Betulaceae</taxon>
        <taxon>Carpinus</taxon>
    </lineage>
</organism>
<dbReference type="Gene3D" id="3.30.70.600">
    <property type="entry name" value="Ribosomal protein S10 domain"/>
    <property type="match status" value="1"/>
</dbReference>
<dbReference type="SMART" id="SM01403">
    <property type="entry name" value="Ribosomal_S10"/>
    <property type="match status" value="1"/>
</dbReference>
<evidence type="ECO:0000313" key="6">
    <source>
        <dbReference type="EMBL" id="KAB8349660.1"/>
    </source>
</evidence>
<dbReference type="GO" id="GO:0003735">
    <property type="term" value="F:structural constituent of ribosome"/>
    <property type="evidence" value="ECO:0007669"/>
    <property type="project" value="InterPro"/>
</dbReference>
<dbReference type="FunFam" id="3.30.70.600:FF:000003">
    <property type="entry name" value="30S ribosomal protein S10"/>
    <property type="match status" value="1"/>
</dbReference>
<evidence type="ECO:0000256" key="2">
    <source>
        <dbReference type="ARBA" id="ARBA00022980"/>
    </source>
</evidence>
<dbReference type="InterPro" id="IPR027486">
    <property type="entry name" value="Ribosomal_uS10_dom"/>
</dbReference>
<dbReference type="AlphaFoldDB" id="A0A5N6KYB9"/>
<protein>
    <recommendedName>
        <fullName evidence="5">Small ribosomal subunit protein uS10 domain-containing protein</fullName>
    </recommendedName>
</protein>
<comment type="caution">
    <text evidence="6">The sequence shown here is derived from an EMBL/GenBank/DDBJ whole genome shotgun (WGS) entry which is preliminary data.</text>
</comment>
<feature type="domain" description="Small ribosomal subunit protein uS10" evidence="5">
    <location>
        <begin position="154"/>
        <end position="251"/>
    </location>
</feature>
<evidence type="ECO:0000256" key="3">
    <source>
        <dbReference type="ARBA" id="ARBA00023274"/>
    </source>
</evidence>
<name>A0A5N6KYB9_9ROSI</name>
<keyword evidence="2" id="KW-0689">Ribosomal protein</keyword>
<dbReference type="InterPro" id="IPR036838">
    <property type="entry name" value="Ribosomal_uS10_dom_sf"/>
</dbReference>
<dbReference type="GO" id="GO:1990904">
    <property type="term" value="C:ribonucleoprotein complex"/>
    <property type="evidence" value="ECO:0007669"/>
    <property type="project" value="UniProtKB-KW"/>
</dbReference>
<proteinExistence type="inferred from homology"/>
<feature type="region of interest" description="Disordered" evidence="4">
    <location>
        <begin position="303"/>
        <end position="328"/>
    </location>
</feature>
<sequence length="328" mass="36423">MASSKSMQSTCNCFKRLRVIPSLHHTITANHLTYPLEKISHLSPATQPASRTLHTTTTTPSTTDPDAPKTRTTPSPLLPLRNSIDDPPNKHNPPQQQIARALKALARERGVPLPAPLQPLATDAAADLRLPRAVQALYLAPLRRTPSHGVPVANLQLRSHSARNLEFMADFALRAAYYLGLPARGPVPLPRITQRWTMPRDVFIFKKSQENWERVTLRRLIQIQDGHPEVVQRWLAFVRKWSWYGVGMKANVWEHEGMDVVSRMDKGSESAMQAGMEGTEWDLIGRRKGLESASEVGKLLSRKGFGPVGGAQADSKKPSQKVAQKVSA</sequence>
<dbReference type="Proteomes" id="UP000327013">
    <property type="component" value="Unassembled WGS sequence"/>
</dbReference>
<comment type="similarity">
    <text evidence="1">Belongs to the universal ribosomal protein uS10 family.</text>
</comment>
<evidence type="ECO:0000256" key="1">
    <source>
        <dbReference type="ARBA" id="ARBA00007102"/>
    </source>
</evidence>
<dbReference type="HAMAP" id="MF_00508">
    <property type="entry name" value="Ribosomal_uS10"/>
    <property type="match status" value="1"/>
</dbReference>
<dbReference type="OrthoDB" id="366214at2759"/>
<dbReference type="InterPro" id="IPR001848">
    <property type="entry name" value="Ribosomal_uS10"/>
</dbReference>
<gene>
    <name evidence="6" type="ORF">FH972_023679</name>
</gene>